<evidence type="ECO:0000313" key="2">
    <source>
        <dbReference type="EMBL" id="KAK9909862.1"/>
    </source>
</evidence>
<gene>
    <name evidence="2" type="ORF">WJX75_008572</name>
</gene>
<evidence type="ECO:0000313" key="3">
    <source>
        <dbReference type="Proteomes" id="UP001491310"/>
    </source>
</evidence>
<dbReference type="Proteomes" id="UP001491310">
    <property type="component" value="Unassembled WGS sequence"/>
</dbReference>
<comment type="caution">
    <text evidence="2">The sequence shown here is derived from an EMBL/GenBank/DDBJ whole genome shotgun (WGS) entry which is preliminary data.</text>
</comment>
<sequence>MDPNHSQHHIDIASSPRNPKRSPASAGHFTCGGTAAVGAAVGAGAAGAVAVAGRGAQWGAQRRPTQLAPVAG</sequence>
<reference evidence="2 3" key="1">
    <citation type="journal article" date="2024" name="Nat. Commun.">
        <title>Phylogenomics reveals the evolutionary origins of lichenization in chlorophyte algae.</title>
        <authorList>
            <person name="Puginier C."/>
            <person name="Libourel C."/>
            <person name="Otte J."/>
            <person name="Skaloud P."/>
            <person name="Haon M."/>
            <person name="Grisel S."/>
            <person name="Petersen M."/>
            <person name="Berrin J.G."/>
            <person name="Delaux P.M."/>
            <person name="Dal Grande F."/>
            <person name="Keller J."/>
        </authorList>
    </citation>
    <scope>NUCLEOTIDE SEQUENCE [LARGE SCALE GENOMIC DNA]</scope>
    <source>
        <strain evidence="2 3">SAG 216-7</strain>
    </source>
</reference>
<organism evidence="2 3">
    <name type="scientific">Coccomyxa subellipsoidea</name>
    <dbReference type="NCBI Taxonomy" id="248742"/>
    <lineage>
        <taxon>Eukaryota</taxon>
        <taxon>Viridiplantae</taxon>
        <taxon>Chlorophyta</taxon>
        <taxon>core chlorophytes</taxon>
        <taxon>Trebouxiophyceae</taxon>
        <taxon>Trebouxiophyceae incertae sedis</taxon>
        <taxon>Coccomyxaceae</taxon>
        <taxon>Coccomyxa</taxon>
    </lineage>
</organism>
<protein>
    <submittedName>
        <fullName evidence="2">Uncharacterized protein</fullName>
    </submittedName>
</protein>
<name>A0ABR2YSS0_9CHLO</name>
<proteinExistence type="predicted"/>
<evidence type="ECO:0000256" key="1">
    <source>
        <dbReference type="SAM" id="MobiDB-lite"/>
    </source>
</evidence>
<feature type="region of interest" description="Disordered" evidence="1">
    <location>
        <begin position="1"/>
        <end position="29"/>
    </location>
</feature>
<accession>A0ABR2YSS0</accession>
<keyword evidence="3" id="KW-1185">Reference proteome</keyword>
<dbReference type="EMBL" id="JALJOT010000006">
    <property type="protein sequence ID" value="KAK9909862.1"/>
    <property type="molecule type" value="Genomic_DNA"/>
</dbReference>